<comment type="subcellular location">
    <subcellularLocation>
        <location evidence="2">Cytoplasm</location>
    </subcellularLocation>
    <subcellularLocation>
        <location evidence="1">Nucleus</location>
    </subcellularLocation>
</comment>
<dbReference type="GO" id="GO:0008270">
    <property type="term" value="F:zinc ion binding"/>
    <property type="evidence" value="ECO:0007669"/>
    <property type="project" value="UniProtKB-KW"/>
</dbReference>
<feature type="domain" description="Zinc finger RING-H2-type" evidence="10">
    <location>
        <begin position="60"/>
        <end position="133"/>
    </location>
</feature>
<keyword evidence="6" id="KW-0863">Zinc-finger</keyword>
<evidence type="ECO:0000256" key="4">
    <source>
        <dbReference type="ARBA" id="ARBA00022490"/>
    </source>
</evidence>
<comment type="pathway">
    <text evidence="3">Protein modification; protein ubiquitination.</text>
</comment>
<keyword evidence="5" id="KW-0479">Metal-binding</keyword>
<dbReference type="EMBL" id="BTGC01000001">
    <property type="protein sequence ID" value="GMM49300.1"/>
    <property type="molecule type" value="Genomic_DNA"/>
</dbReference>
<evidence type="ECO:0000256" key="9">
    <source>
        <dbReference type="ARBA" id="ARBA00023242"/>
    </source>
</evidence>
<dbReference type="Proteomes" id="UP001362899">
    <property type="component" value="Unassembled WGS sequence"/>
</dbReference>
<evidence type="ECO:0000256" key="2">
    <source>
        <dbReference type="ARBA" id="ARBA00004496"/>
    </source>
</evidence>
<organism evidence="11 12">
    <name type="scientific">Starmerella bacillaris</name>
    <name type="common">Yeast</name>
    <name type="synonym">Candida zemplinina</name>
    <dbReference type="NCBI Taxonomy" id="1247836"/>
    <lineage>
        <taxon>Eukaryota</taxon>
        <taxon>Fungi</taxon>
        <taxon>Dikarya</taxon>
        <taxon>Ascomycota</taxon>
        <taxon>Saccharomycotina</taxon>
        <taxon>Dipodascomycetes</taxon>
        <taxon>Dipodascales</taxon>
        <taxon>Trichomonascaceae</taxon>
        <taxon>Starmerella</taxon>
    </lineage>
</organism>
<dbReference type="Pfam" id="PF12678">
    <property type="entry name" value="zf-rbx1"/>
    <property type="match status" value="1"/>
</dbReference>
<dbReference type="Gene3D" id="3.30.40.10">
    <property type="entry name" value="Zinc/RING finger domain, C3HC4 (zinc finger)"/>
    <property type="match status" value="1"/>
</dbReference>
<dbReference type="GO" id="GO:0005634">
    <property type="term" value="C:nucleus"/>
    <property type="evidence" value="ECO:0007669"/>
    <property type="project" value="UniProtKB-SubCell"/>
</dbReference>
<keyword evidence="12" id="KW-1185">Reference proteome</keyword>
<gene>
    <name evidence="11" type="ORF">DASB73_002580</name>
</gene>
<sequence>MDPDTDRFYWYRKHIEKPELPENCKISMSDLNLLAGLPRGELKCVSTDVVTVDMSKNNNENCSICLESMNQPCSNCFHRKANDATELFHDPVLQTEGTDRSRCLVAVGQCGHAFHYHCLKPLESFTKEKCVLCARTWSITETHSVYSWSADESN</sequence>
<keyword evidence="8" id="KW-0862">Zinc</keyword>
<keyword evidence="7" id="KW-0833">Ubl conjugation pathway</keyword>
<keyword evidence="9" id="KW-0539">Nucleus</keyword>
<evidence type="ECO:0000256" key="5">
    <source>
        <dbReference type="ARBA" id="ARBA00022723"/>
    </source>
</evidence>
<dbReference type="InterPro" id="IPR051031">
    <property type="entry name" value="RING-box_E3_Ubiquitin_Ligase"/>
</dbReference>
<keyword evidence="4" id="KW-0963">Cytoplasm</keyword>
<evidence type="ECO:0000256" key="7">
    <source>
        <dbReference type="ARBA" id="ARBA00022786"/>
    </source>
</evidence>
<dbReference type="GO" id="GO:0005737">
    <property type="term" value="C:cytoplasm"/>
    <property type="evidence" value="ECO:0007669"/>
    <property type="project" value="UniProtKB-SubCell"/>
</dbReference>
<proteinExistence type="predicted"/>
<evidence type="ECO:0000256" key="1">
    <source>
        <dbReference type="ARBA" id="ARBA00004123"/>
    </source>
</evidence>
<reference evidence="11 12" key="1">
    <citation type="journal article" date="2023" name="Elife">
        <title>Identification of key yeast species and microbe-microbe interactions impacting larval growth of Drosophila in the wild.</title>
        <authorList>
            <person name="Mure A."/>
            <person name="Sugiura Y."/>
            <person name="Maeda R."/>
            <person name="Honda K."/>
            <person name="Sakurai N."/>
            <person name="Takahashi Y."/>
            <person name="Watada M."/>
            <person name="Katoh T."/>
            <person name="Gotoh A."/>
            <person name="Gotoh Y."/>
            <person name="Taniguchi I."/>
            <person name="Nakamura K."/>
            <person name="Hayashi T."/>
            <person name="Katayama T."/>
            <person name="Uemura T."/>
            <person name="Hattori Y."/>
        </authorList>
    </citation>
    <scope>NUCLEOTIDE SEQUENCE [LARGE SCALE GENOMIC DNA]</scope>
    <source>
        <strain evidence="11 12">SB-73</strain>
    </source>
</reference>
<evidence type="ECO:0000256" key="3">
    <source>
        <dbReference type="ARBA" id="ARBA00004906"/>
    </source>
</evidence>
<evidence type="ECO:0000313" key="12">
    <source>
        <dbReference type="Proteomes" id="UP001362899"/>
    </source>
</evidence>
<evidence type="ECO:0000259" key="10">
    <source>
        <dbReference type="Pfam" id="PF12678"/>
    </source>
</evidence>
<dbReference type="SUPFAM" id="SSF57850">
    <property type="entry name" value="RING/U-box"/>
    <property type="match status" value="1"/>
</dbReference>
<evidence type="ECO:0000256" key="8">
    <source>
        <dbReference type="ARBA" id="ARBA00022833"/>
    </source>
</evidence>
<evidence type="ECO:0000313" key="11">
    <source>
        <dbReference type="EMBL" id="GMM49300.1"/>
    </source>
</evidence>
<name>A0AAV5RCM4_STABA</name>
<accession>A0AAV5RCM4</accession>
<evidence type="ECO:0000256" key="6">
    <source>
        <dbReference type="ARBA" id="ARBA00022771"/>
    </source>
</evidence>
<protein>
    <recommendedName>
        <fullName evidence="10">Zinc finger RING-H2-type domain-containing protein</fullName>
    </recommendedName>
</protein>
<dbReference type="PANTHER" id="PTHR11210">
    <property type="entry name" value="RING BOX"/>
    <property type="match status" value="1"/>
</dbReference>
<dbReference type="InterPro" id="IPR024766">
    <property type="entry name" value="Znf_RING_H2"/>
</dbReference>
<dbReference type="InterPro" id="IPR013083">
    <property type="entry name" value="Znf_RING/FYVE/PHD"/>
</dbReference>
<comment type="caution">
    <text evidence="11">The sequence shown here is derived from an EMBL/GenBank/DDBJ whole genome shotgun (WGS) entry which is preliminary data.</text>
</comment>
<dbReference type="AlphaFoldDB" id="A0AAV5RCM4"/>